<proteinExistence type="predicted"/>
<evidence type="ECO:0000256" key="1">
    <source>
        <dbReference type="SAM" id="MobiDB-lite"/>
    </source>
</evidence>
<dbReference type="AlphaFoldDB" id="A0A4S4LAJ4"/>
<dbReference type="EMBL" id="SGPL01000679">
    <property type="protein sequence ID" value="THH08716.1"/>
    <property type="molecule type" value="Genomic_DNA"/>
</dbReference>
<feature type="region of interest" description="Disordered" evidence="1">
    <location>
        <begin position="370"/>
        <end position="466"/>
    </location>
</feature>
<feature type="compositionally biased region" description="Acidic residues" evidence="1">
    <location>
        <begin position="436"/>
        <end position="447"/>
    </location>
</feature>
<gene>
    <name evidence="2" type="ORF">EW146_g8905</name>
</gene>
<comment type="caution">
    <text evidence="2">The sequence shown here is derived from an EMBL/GenBank/DDBJ whole genome shotgun (WGS) entry which is preliminary data.</text>
</comment>
<feature type="compositionally biased region" description="Basic residues" evidence="1">
    <location>
        <begin position="394"/>
        <end position="406"/>
    </location>
</feature>
<accession>A0A4S4LAJ4</accession>
<dbReference type="OrthoDB" id="3231544at2759"/>
<feature type="compositionally biased region" description="Basic and acidic residues" evidence="1">
    <location>
        <begin position="426"/>
        <end position="435"/>
    </location>
</feature>
<reference evidence="2 3" key="1">
    <citation type="submission" date="2019-02" db="EMBL/GenBank/DDBJ databases">
        <title>Genome sequencing of the rare red list fungi Bondarzewia mesenterica.</title>
        <authorList>
            <person name="Buettner E."/>
            <person name="Kellner H."/>
        </authorList>
    </citation>
    <scope>NUCLEOTIDE SEQUENCE [LARGE SCALE GENOMIC DNA]</scope>
    <source>
        <strain evidence="2 3">DSM 108281</strain>
    </source>
</reference>
<keyword evidence="3" id="KW-1185">Reference proteome</keyword>
<dbReference type="Proteomes" id="UP000310158">
    <property type="component" value="Unassembled WGS sequence"/>
</dbReference>
<evidence type="ECO:0000313" key="2">
    <source>
        <dbReference type="EMBL" id="THH08716.1"/>
    </source>
</evidence>
<sequence length="466" mass="52886">MLCSSMEDNLAQFSEAECGMLTKNLKKWISKSMKDHGDLNYKLSIEFTNKWPKDGISTLPLKLASYLTVIQKWNSYEVIKHKKRKEIEAYIYKEHSVTLSNSKAYIQHYQQAVKSIRREMSAAELKKYDELADKWNAAPLPTEVQRDLTEKHYQRYIKEFAQQMNQQLGMHSSCTPSKTHKARTATSNGVGELRHDYNEENGSISFVKTQPRWETGNILEEWAKQTVDVEADADTEGKKKGKKPLLELAFAEDGRVILSVTEEEKEPDLDQLKGLVQSVMTAAYREASANSKSTVPWRDLKEWCEEYIDDKYLPDDYLIKEPSKMVQKEVAALITHWMARQAEDEDLVVFKAFKSNDGGVSLSRKVPGSKMAIAKGKKKSPAMGSGMANDKGQTKAKRKGKGKGKNKLSVTDADSKAEGDGEANDDILRELKDLQGSDDDDENFDSEENSRDNSLNEIEQWEISIQ</sequence>
<protein>
    <submittedName>
        <fullName evidence="2">Uncharacterized protein</fullName>
    </submittedName>
</protein>
<organism evidence="2 3">
    <name type="scientific">Bondarzewia mesenterica</name>
    <dbReference type="NCBI Taxonomy" id="1095465"/>
    <lineage>
        <taxon>Eukaryota</taxon>
        <taxon>Fungi</taxon>
        <taxon>Dikarya</taxon>
        <taxon>Basidiomycota</taxon>
        <taxon>Agaricomycotina</taxon>
        <taxon>Agaricomycetes</taxon>
        <taxon>Russulales</taxon>
        <taxon>Bondarzewiaceae</taxon>
        <taxon>Bondarzewia</taxon>
    </lineage>
</organism>
<name>A0A4S4LAJ4_9AGAM</name>
<evidence type="ECO:0000313" key="3">
    <source>
        <dbReference type="Proteomes" id="UP000310158"/>
    </source>
</evidence>